<dbReference type="InterPro" id="IPR007110">
    <property type="entry name" value="Ig-like_dom"/>
</dbReference>
<evidence type="ECO:0000259" key="2">
    <source>
        <dbReference type="PROSITE" id="PS50835"/>
    </source>
</evidence>
<keyword evidence="1" id="KW-0732">Signal</keyword>
<sequence length="125" mass="13925">MDFLQKSFIGVLCLILIVLCNVAVLEGRVVYEGNKTVEEGQPFTITCRLTLYDPVKWEKDGVKLVPDSQNQYLITEDSGEEDKIVLAKLVVKSALPLHTGTYQCNSFHNESHQLTVLSAVTLQAN</sequence>
<organism evidence="3">
    <name type="scientific">Clastoptera arizonana</name>
    <name type="common">Arizona spittle bug</name>
    <dbReference type="NCBI Taxonomy" id="38151"/>
    <lineage>
        <taxon>Eukaryota</taxon>
        <taxon>Metazoa</taxon>
        <taxon>Ecdysozoa</taxon>
        <taxon>Arthropoda</taxon>
        <taxon>Hexapoda</taxon>
        <taxon>Insecta</taxon>
        <taxon>Pterygota</taxon>
        <taxon>Neoptera</taxon>
        <taxon>Paraneoptera</taxon>
        <taxon>Hemiptera</taxon>
        <taxon>Auchenorrhyncha</taxon>
        <taxon>Cercopoidea</taxon>
        <taxon>Clastopteridae</taxon>
        <taxon>Clastoptera</taxon>
    </lineage>
</organism>
<dbReference type="SUPFAM" id="SSF48726">
    <property type="entry name" value="Immunoglobulin"/>
    <property type="match status" value="1"/>
</dbReference>
<dbReference type="InterPro" id="IPR036179">
    <property type="entry name" value="Ig-like_dom_sf"/>
</dbReference>
<dbReference type="EMBL" id="GEDC01024180">
    <property type="protein sequence ID" value="JAS13118.1"/>
    <property type="molecule type" value="Transcribed_RNA"/>
</dbReference>
<feature type="chain" id="PRO_5008580404" description="Ig-like domain-containing protein" evidence="1">
    <location>
        <begin position="28"/>
        <end position="125"/>
    </location>
</feature>
<dbReference type="InterPro" id="IPR003599">
    <property type="entry name" value="Ig_sub"/>
</dbReference>
<name>A0A1B6CI48_9HEMI</name>
<dbReference type="AlphaFoldDB" id="A0A1B6CI48"/>
<dbReference type="Gene3D" id="2.60.40.10">
    <property type="entry name" value="Immunoglobulins"/>
    <property type="match status" value="1"/>
</dbReference>
<feature type="non-terminal residue" evidence="3">
    <location>
        <position position="125"/>
    </location>
</feature>
<dbReference type="InterPro" id="IPR013151">
    <property type="entry name" value="Immunoglobulin_dom"/>
</dbReference>
<dbReference type="SMART" id="SM00409">
    <property type="entry name" value="IG"/>
    <property type="match status" value="1"/>
</dbReference>
<accession>A0A1B6CI48</accession>
<feature type="signal peptide" evidence="1">
    <location>
        <begin position="1"/>
        <end position="27"/>
    </location>
</feature>
<dbReference type="Pfam" id="PF00047">
    <property type="entry name" value="ig"/>
    <property type="match status" value="1"/>
</dbReference>
<dbReference type="PROSITE" id="PS50835">
    <property type="entry name" value="IG_LIKE"/>
    <property type="match status" value="1"/>
</dbReference>
<proteinExistence type="predicted"/>
<feature type="domain" description="Ig-like" evidence="2">
    <location>
        <begin position="26"/>
        <end position="115"/>
    </location>
</feature>
<protein>
    <recommendedName>
        <fullName evidence="2">Ig-like domain-containing protein</fullName>
    </recommendedName>
</protein>
<evidence type="ECO:0000256" key="1">
    <source>
        <dbReference type="SAM" id="SignalP"/>
    </source>
</evidence>
<dbReference type="InterPro" id="IPR013783">
    <property type="entry name" value="Ig-like_fold"/>
</dbReference>
<gene>
    <name evidence="3" type="ORF">g.6738</name>
</gene>
<evidence type="ECO:0000313" key="3">
    <source>
        <dbReference type="EMBL" id="JAS13118.1"/>
    </source>
</evidence>
<reference evidence="3" key="1">
    <citation type="submission" date="2015-12" db="EMBL/GenBank/DDBJ databases">
        <title>De novo transcriptome assembly of four potential Pierce s Disease insect vectors from Arizona vineyards.</title>
        <authorList>
            <person name="Tassone E.E."/>
        </authorList>
    </citation>
    <scope>NUCLEOTIDE SEQUENCE</scope>
</reference>